<comment type="caution">
    <text evidence="10">The sequence shown here is derived from an EMBL/GenBank/DDBJ whole genome shotgun (WGS) entry which is preliminary data.</text>
</comment>
<dbReference type="Pfam" id="PF00850">
    <property type="entry name" value="Hist_deacetyl"/>
    <property type="match status" value="1"/>
</dbReference>
<feature type="binding site" evidence="7">
    <location>
        <position position="258"/>
    </location>
    <ligand>
        <name>a divalent metal cation</name>
        <dbReference type="ChEBI" id="CHEBI:60240"/>
    </ligand>
</feature>
<keyword evidence="7" id="KW-0479">Metal-binding</keyword>
<dbReference type="SUPFAM" id="SSF52768">
    <property type="entry name" value="Arginase/deacetylase"/>
    <property type="match status" value="1"/>
</dbReference>
<dbReference type="InterPro" id="IPR000286">
    <property type="entry name" value="HDACs"/>
</dbReference>
<dbReference type="InterPro" id="IPR023801">
    <property type="entry name" value="His_deacetylse_dom"/>
</dbReference>
<dbReference type="GO" id="GO:0031507">
    <property type="term" value="P:heterochromatin formation"/>
    <property type="evidence" value="ECO:0007669"/>
    <property type="project" value="TreeGrafter"/>
</dbReference>
<dbReference type="EMBL" id="MU250523">
    <property type="protein sequence ID" value="KAG7452902.1"/>
    <property type="molecule type" value="Genomic_DNA"/>
</dbReference>
<proteinExistence type="inferred from homology"/>
<keyword evidence="2 4" id="KW-0378">Hydrolase</keyword>
<dbReference type="RefSeq" id="XP_043046402.1">
    <property type="nucleotide sequence ID" value="XM_043178234.1"/>
</dbReference>
<feature type="binding site" evidence="6">
    <location>
        <position position="145"/>
    </location>
    <ligand>
        <name>substrate</name>
    </ligand>
</feature>
<dbReference type="InterPro" id="IPR023696">
    <property type="entry name" value="Ureohydrolase_dom_sf"/>
</dbReference>
<name>A0A9P8B0B6_9AGAR</name>
<dbReference type="PIRSF" id="PIRSF037913">
    <property type="entry name" value="His_deacetylse_1"/>
    <property type="match status" value="1"/>
</dbReference>
<dbReference type="Gene3D" id="3.40.800.20">
    <property type="entry name" value="Histone deacetylase domain"/>
    <property type="match status" value="1"/>
</dbReference>
<dbReference type="GeneID" id="66100521"/>
<dbReference type="InterPro" id="IPR003084">
    <property type="entry name" value="HDAC_I/II"/>
</dbReference>
<dbReference type="GO" id="GO:0141221">
    <property type="term" value="F:histone deacetylase activity, hydrolytic mechanism"/>
    <property type="evidence" value="ECO:0007669"/>
    <property type="project" value="UniProtKB-EC"/>
</dbReference>
<dbReference type="EC" id="3.5.1.98" evidence="1 4"/>
<dbReference type="Proteomes" id="UP000812287">
    <property type="component" value="Unassembled WGS sequence"/>
</dbReference>
<dbReference type="PANTHER" id="PTHR10625:SF2">
    <property type="entry name" value="HISTONE DEACETYLASE"/>
    <property type="match status" value="1"/>
</dbReference>
<feature type="region of interest" description="Disordered" evidence="8">
    <location>
        <begin position="421"/>
        <end position="442"/>
    </location>
</feature>
<comment type="catalytic activity">
    <reaction evidence="4">
        <text>N(6)-acetyl-L-lysyl-[histone] + H2O = L-lysyl-[histone] + acetate</text>
        <dbReference type="Rhea" id="RHEA:58196"/>
        <dbReference type="Rhea" id="RHEA-COMP:9845"/>
        <dbReference type="Rhea" id="RHEA-COMP:11338"/>
        <dbReference type="ChEBI" id="CHEBI:15377"/>
        <dbReference type="ChEBI" id="CHEBI:29969"/>
        <dbReference type="ChEBI" id="CHEBI:30089"/>
        <dbReference type="ChEBI" id="CHEBI:61930"/>
        <dbReference type="EC" id="3.5.1.98"/>
    </reaction>
</comment>
<keyword evidence="4" id="KW-0805">Transcription regulation</keyword>
<feature type="domain" description="Histone deacetylase" evidence="9">
    <location>
        <begin position="23"/>
        <end position="311"/>
    </location>
</feature>
<accession>A0A9P8B0B6</accession>
<protein>
    <recommendedName>
        <fullName evidence="1 4">Histone deacetylase</fullName>
        <ecNumber evidence="1 4">3.5.1.98</ecNumber>
    </recommendedName>
</protein>
<keyword evidence="3 4" id="KW-0156">Chromatin regulator</keyword>
<organism evidence="10 11">
    <name type="scientific">Guyanagaster necrorhizus</name>
    <dbReference type="NCBI Taxonomy" id="856835"/>
    <lineage>
        <taxon>Eukaryota</taxon>
        <taxon>Fungi</taxon>
        <taxon>Dikarya</taxon>
        <taxon>Basidiomycota</taxon>
        <taxon>Agaricomycotina</taxon>
        <taxon>Agaricomycetes</taxon>
        <taxon>Agaricomycetidae</taxon>
        <taxon>Agaricales</taxon>
        <taxon>Marasmiineae</taxon>
        <taxon>Physalacriaceae</taxon>
        <taxon>Guyanagaster</taxon>
    </lineage>
</organism>
<dbReference type="PRINTS" id="PR01270">
    <property type="entry name" value="HDASUPER"/>
</dbReference>
<feature type="binding site" evidence="6">
    <location>
        <position position="95"/>
    </location>
    <ligand>
        <name>substrate</name>
    </ligand>
</feature>
<feature type="active site" description="Proton acceptor" evidence="5">
    <location>
        <position position="137"/>
    </location>
</feature>
<evidence type="ECO:0000256" key="4">
    <source>
        <dbReference type="PIRNR" id="PIRNR037913"/>
    </source>
</evidence>
<evidence type="ECO:0000256" key="7">
    <source>
        <dbReference type="PIRSR" id="PIRSR037913-3"/>
    </source>
</evidence>
<keyword evidence="4" id="KW-0804">Transcription</keyword>
<evidence type="ECO:0000256" key="6">
    <source>
        <dbReference type="PIRSR" id="PIRSR037913-2"/>
    </source>
</evidence>
<comment type="subcellular location">
    <subcellularLocation>
        <location evidence="4">Nucleus</location>
    </subcellularLocation>
</comment>
<gene>
    <name evidence="10" type="ORF">BT62DRAFT_1016483</name>
</gene>
<comment type="similarity">
    <text evidence="4">Belongs to the histone deacetylase family. HD Type 1 subfamily.</text>
</comment>
<keyword evidence="4" id="KW-0539">Nucleus</keyword>
<dbReference type="AlphaFoldDB" id="A0A9P8B0B6"/>
<evidence type="ECO:0000256" key="1">
    <source>
        <dbReference type="ARBA" id="ARBA00012111"/>
    </source>
</evidence>
<evidence type="ECO:0000259" key="9">
    <source>
        <dbReference type="Pfam" id="PF00850"/>
    </source>
</evidence>
<sequence length="488" mass="54340">MSRRRVAYYFDSDVGAYTYGYGHSMKPHRIQMTHELVTSYGMLEKMHVLKPPRCSPQEMTAFHTDEYIHFLSRATPEITHEMNSQITQFLGYPDDNPPFEGVFEFCSISAGGSIAAARNIVSGASDICVNWAGGLHHAKKAEASGFCYVNDIVLCILELLRSYSRVTYFDIDCHHGVEEAFLSTERVLTCSFHKSGAFFPGTGLRSDQGKGKGKGYAVNVPLHTGLTDESFKSIFEPVASKILEIFQPAVVVLQCGADSLSGDRLGCFNISMEGHANCVKFFRDKNIPLILLGGGGYTIKNVARTWTYETACALGIEDTLGDFLPWHNHFECFGPRYRLEVATHNADDENLKDNYLDQLRANVLEQISRLSCAPSVGLHDVPREDIGTHLGIVFDDDDMDIQDDLDRQLYEHARDVYNQIATSGSEEEDSDGASTSYSRVSSQCGVPRHQRMSIVTNEWHTLPSHNLVSSITKRRFFPGTGMPWALGG</sequence>
<dbReference type="InterPro" id="IPR037138">
    <property type="entry name" value="His_deacetylse_dom_sf"/>
</dbReference>
<feature type="binding site" evidence="7">
    <location>
        <position position="174"/>
    </location>
    <ligand>
        <name>a divalent metal cation</name>
        <dbReference type="ChEBI" id="CHEBI:60240"/>
    </ligand>
</feature>
<reference evidence="10" key="1">
    <citation type="submission" date="2020-11" db="EMBL/GenBank/DDBJ databases">
        <title>Adaptations for nitrogen fixation in a non-lichenized fungal sporocarp promotes dispersal by wood-feeding termites.</title>
        <authorList>
            <consortium name="DOE Joint Genome Institute"/>
            <person name="Koch R.A."/>
            <person name="Yoon G."/>
            <person name="Arayal U."/>
            <person name="Lail K."/>
            <person name="Amirebrahimi M."/>
            <person name="Labutti K."/>
            <person name="Lipzen A."/>
            <person name="Riley R."/>
            <person name="Barry K."/>
            <person name="Henrissat B."/>
            <person name="Grigoriev I.V."/>
            <person name="Herr J.R."/>
            <person name="Aime M.C."/>
        </authorList>
    </citation>
    <scope>NUCLEOTIDE SEQUENCE</scope>
    <source>
        <strain evidence="10">MCA 3950</strain>
    </source>
</reference>
<evidence type="ECO:0000256" key="8">
    <source>
        <dbReference type="SAM" id="MobiDB-lite"/>
    </source>
</evidence>
<dbReference type="GO" id="GO:0046872">
    <property type="term" value="F:metal ion binding"/>
    <property type="evidence" value="ECO:0007669"/>
    <property type="project" value="UniProtKB-KW"/>
</dbReference>
<dbReference type="PRINTS" id="PR01271">
    <property type="entry name" value="HISDACETLASE"/>
</dbReference>
<feature type="binding site" evidence="6">
    <location>
        <position position="297"/>
    </location>
    <ligand>
        <name>substrate</name>
    </ligand>
</feature>
<dbReference type="OrthoDB" id="1918432at2759"/>
<evidence type="ECO:0000256" key="5">
    <source>
        <dbReference type="PIRSR" id="PIRSR037913-1"/>
    </source>
</evidence>
<feature type="binding site" evidence="7">
    <location>
        <position position="172"/>
    </location>
    <ligand>
        <name>a divalent metal cation</name>
        <dbReference type="ChEBI" id="CHEBI:60240"/>
    </ligand>
</feature>
<evidence type="ECO:0000313" key="11">
    <source>
        <dbReference type="Proteomes" id="UP000812287"/>
    </source>
</evidence>
<dbReference type="PANTHER" id="PTHR10625">
    <property type="entry name" value="HISTONE DEACETYLASE HDAC1-RELATED"/>
    <property type="match status" value="1"/>
</dbReference>
<evidence type="ECO:0000256" key="3">
    <source>
        <dbReference type="ARBA" id="ARBA00022853"/>
    </source>
</evidence>
<evidence type="ECO:0000313" key="10">
    <source>
        <dbReference type="EMBL" id="KAG7452902.1"/>
    </source>
</evidence>
<keyword evidence="11" id="KW-1185">Reference proteome</keyword>
<dbReference type="GO" id="GO:0070210">
    <property type="term" value="C:Rpd3L-Expanded complex"/>
    <property type="evidence" value="ECO:0007669"/>
    <property type="project" value="TreeGrafter"/>
</dbReference>
<evidence type="ECO:0000256" key="2">
    <source>
        <dbReference type="ARBA" id="ARBA00022801"/>
    </source>
</evidence>
<dbReference type="CDD" id="cd09991">
    <property type="entry name" value="HDAC_classI"/>
    <property type="match status" value="1"/>
</dbReference>